<evidence type="ECO:0000256" key="1">
    <source>
        <dbReference type="SAM" id="MobiDB-lite"/>
    </source>
</evidence>
<sequence length="139" mass="14161">MTGESAEDFEGAGDLGLGADDGAHQRGLAAARGAEQAGDLAAWDGEFEAAEDGAGSAYDGEADGPDRGGLGRTGQVIHHAMNNALRVGTRQVPDGVGLRGYPPGLPHRGARSDAGLPGPDMRARQPPEWVRGLPRGARG</sequence>
<feature type="region of interest" description="Disordered" evidence="1">
    <location>
        <begin position="86"/>
        <end position="139"/>
    </location>
</feature>
<protein>
    <submittedName>
        <fullName evidence="2">Uncharacterized protein</fullName>
    </submittedName>
</protein>
<feature type="region of interest" description="Disordered" evidence="1">
    <location>
        <begin position="1"/>
        <end position="22"/>
    </location>
</feature>
<gene>
    <name evidence="2" type="ORF">GCM10010121_066740</name>
</gene>
<dbReference type="EMBL" id="BMQA01000032">
    <property type="protein sequence ID" value="GGJ46041.1"/>
    <property type="molecule type" value="Genomic_DNA"/>
</dbReference>
<dbReference type="Proteomes" id="UP000657574">
    <property type="component" value="Unassembled WGS sequence"/>
</dbReference>
<proteinExistence type="predicted"/>
<evidence type="ECO:0000313" key="2">
    <source>
        <dbReference type="EMBL" id="GGJ46041.1"/>
    </source>
</evidence>
<feature type="region of interest" description="Disordered" evidence="1">
    <location>
        <begin position="47"/>
        <end position="73"/>
    </location>
</feature>
<reference evidence="2" key="2">
    <citation type="submission" date="2020-09" db="EMBL/GenBank/DDBJ databases">
        <authorList>
            <person name="Sun Q."/>
            <person name="Ohkuma M."/>
        </authorList>
    </citation>
    <scope>NUCLEOTIDE SEQUENCE</scope>
    <source>
        <strain evidence="2">JCM 3086</strain>
    </source>
</reference>
<dbReference type="AlphaFoldDB" id="A0A917P087"/>
<feature type="compositionally biased region" description="Acidic residues" evidence="1">
    <location>
        <begin position="1"/>
        <end position="11"/>
    </location>
</feature>
<name>A0A917P087_9ACTN</name>
<reference evidence="2" key="1">
    <citation type="journal article" date="2014" name="Int. J. Syst. Evol. Microbiol.">
        <title>Complete genome sequence of Corynebacterium casei LMG S-19264T (=DSM 44701T), isolated from a smear-ripened cheese.</title>
        <authorList>
            <consortium name="US DOE Joint Genome Institute (JGI-PGF)"/>
            <person name="Walter F."/>
            <person name="Albersmeier A."/>
            <person name="Kalinowski J."/>
            <person name="Ruckert C."/>
        </authorList>
    </citation>
    <scope>NUCLEOTIDE SEQUENCE</scope>
    <source>
        <strain evidence="2">JCM 3086</strain>
    </source>
</reference>
<comment type="caution">
    <text evidence="2">The sequence shown here is derived from an EMBL/GenBank/DDBJ whole genome shotgun (WGS) entry which is preliminary data.</text>
</comment>
<keyword evidence="3" id="KW-1185">Reference proteome</keyword>
<accession>A0A917P087</accession>
<evidence type="ECO:0000313" key="3">
    <source>
        <dbReference type="Proteomes" id="UP000657574"/>
    </source>
</evidence>
<organism evidence="2 3">
    <name type="scientific">Streptomyces brasiliensis</name>
    <dbReference type="NCBI Taxonomy" id="1954"/>
    <lineage>
        <taxon>Bacteria</taxon>
        <taxon>Bacillati</taxon>
        <taxon>Actinomycetota</taxon>
        <taxon>Actinomycetes</taxon>
        <taxon>Kitasatosporales</taxon>
        <taxon>Streptomycetaceae</taxon>
        <taxon>Streptomyces</taxon>
    </lineage>
</organism>